<dbReference type="EMBL" id="FMVM01000002">
    <property type="protein sequence ID" value="SCY04882.1"/>
    <property type="molecule type" value="Genomic_DNA"/>
</dbReference>
<evidence type="ECO:0000256" key="1">
    <source>
        <dbReference type="SAM" id="MobiDB-lite"/>
    </source>
</evidence>
<dbReference type="AlphaFoldDB" id="A0A1G5CR75"/>
<accession>A0A1G5CR75</accession>
<protein>
    <submittedName>
        <fullName evidence="4">Sporulation and spore germination</fullName>
    </submittedName>
</protein>
<dbReference type="PROSITE" id="PS51257">
    <property type="entry name" value="PROKAR_LIPOPROTEIN"/>
    <property type="match status" value="1"/>
</dbReference>
<dbReference type="STRING" id="582692.SAMN05720606_102178"/>
<feature type="signal peptide" evidence="2">
    <location>
        <begin position="1"/>
        <end position="28"/>
    </location>
</feature>
<feature type="region of interest" description="Disordered" evidence="1">
    <location>
        <begin position="29"/>
        <end position="59"/>
    </location>
</feature>
<dbReference type="RefSeq" id="WP_090916008.1">
    <property type="nucleotide sequence ID" value="NZ_FMVM01000002.1"/>
</dbReference>
<keyword evidence="2" id="KW-0732">Signal</keyword>
<name>A0A1G5CR75_9BACL</name>
<evidence type="ECO:0000259" key="3">
    <source>
        <dbReference type="Pfam" id="PF10646"/>
    </source>
</evidence>
<gene>
    <name evidence="4" type="ORF">SAMN05720606_102178</name>
</gene>
<keyword evidence="5" id="KW-1185">Reference proteome</keyword>
<dbReference type="Pfam" id="PF10646">
    <property type="entry name" value="Germane"/>
    <property type="match status" value="1"/>
</dbReference>
<feature type="chain" id="PRO_5011683152" evidence="2">
    <location>
        <begin position="29"/>
        <end position="189"/>
    </location>
</feature>
<evidence type="ECO:0000313" key="5">
    <source>
        <dbReference type="Proteomes" id="UP000198538"/>
    </source>
</evidence>
<organism evidence="4 5">
    <name type="scientific">Paenibacillus polysaccharolyticus</name>
    <dbReference type="NCBI Taxonomy" id="582692"/>
    <lineage>
        <taxon>Bacteria</taxon>
        <taxon>Bacillati</taxon>
        <taxon>Bacillota</taxon>
        <taxon>Bacilli</taxon>
        <taxon>Bacillales</taxon>
        <taxon>Paenibacillaceae</taxon>
        <taxon>Paenibacillus</taxon>
    </lineage>
</organism>
<sequence length="189" mass="20875">MKKKTNMMLLLYLTAILLILAGCGNKPATDPGNAEPAPNTTPSNGSSPSAPDAEKKESQEIEVGYVDSELTQVKTKKAQIEFSNNNEKYTQAFDEMQRSDDPEYISLWSDIGLESLEFHEADGVLTLNIHIPDEARLGSGGELLFLDTLKQTMFQFKDIQSIQLLVDGKQSESLMGHVELENPIVRGTE</sequence>
<feature type="domain" description="GerMN" evidence="3">
    <location>
        <begin position="73"/>
        <end position="171"/>
    </location>
</feature>
<feature type="compositionally biased region" description="Low complexity" evidence="1">
    <location>
        <begin position="36"/>
        <end position="51"/>
    </location>
</feature>
<reference evidence="5" key="1">
    <citation type="submission" date="2016-10" db="EMBL/GenBank/DDBJ databases">
        <authorList>
            <person name="Varghese N."/>
            <person name="Submissions S."/>
        </authorList>
    </citation>
    <scope>NUCLEOTIDE SEQUENCE [LARGE SCALE GENOMIC DNA]</scope>
    <source>
        <strain evidence="5">BL9</strain>
    </source>
</reference>
<evidence type="ECO:0000313" key="4">
    <source>
        <dbReference type="EMBL" id="SCY04882.1"/>
    </source>
</evidence>
<dbReference type="Proteomes" id="UP000198538">
    <property type="component" value="Unassembled WGS sequence"/>
</dbReference>
<evidence type="ECO:0000256" key="2">
    <source>
        <dbReference type="SAM" id="SignalP"/>
    </source>
</evidence>
<dbReference type="InterPro" id="IPR019606">
    <property type="entry name" value="GerMN"/>
</dbReference>
<proteinExistence type="predicted"/>